<dbReference type="EMBL" id="CP034235">
    <property type="protein sequence ID" value="QGQ97515.1"/>
    <property type="molecule type" value="Genomic_DNA"/>
</dbReference>
<reference evidence="3" key="1">
    <citation type="submission" date="2018-11" db="EMBL/GenBank/DDBJ databases">
        <title>Complete genome sequence of Paenibacillus sp. ML311-T8.</title>
        <authorList>
            <person name="Nam Y.-D."/>
            <person name="Kang J."/>
            <person name="Chung W.-H."/>
            <person name="Park Y.S."/>
        </authorList>
    </citation>
    <scope>NUCLEOTIDE SEQUENCE [LARGE SCALE GENOMIC DNA]</scope>
    <source>
        <strain evidence="3">ML311-T8</strain>
    </source>
</reference>
<dbReference type="SUPFAM" id="SSF53067">
    <property type="entry name" value="Actin-like ATPase domain"/>
    <property type="match status" value="1"/>
</dbReference>
<comment type="similarity">
    <text evidence="1">Belongs to the ROK (NagC/XylR) family.</text>
</comment>
<organism evidence="2 3">
    <name type="scientific">Paenibacillus psychroresistens</name>
    <dbReference type="NCBI Taxonomy" id="1778678"/>
    <lineage>
        <taxon>Bacteria</taxon>
        <taxon>Bacillati</taxon>
        <taxon>Bacillota</taxon>
        <taxon>Bacilli</taxon>
        <taxon>Bacillales</taxon>
        <taxon>Paenibacillaceae</taxon>
        <taxon>Paenibacillus</taxon>
    </lineage>
</organism>
<evidence type="ECO:0000256" key="1">
    <source>
        <dbReference type="ARBA" id="ARBA00006479"/>
    </source>
</evidence>
<dbReference type="PANTHER" id="PTHR18964">
    <property type="entry name" value="ROK (REPRESSOR, ORF, KINASE) FAMILY"/>
    <property type="match status" value="1"/>
</dbReference>
<dbReference type="Gene3D" id="3.30.420.40">
    <property type="match status" value="2"/>
</dbReference>
<dbReference type="PROSITE" id="PS01125">
    <property type="entry name" value="ROK"/>
    <property type="match status" value="1"/>
</dbReference>
<dbReference type="Pfam" id="PF00480">
    <property type="entry name" value="ROK"/>
    <property type="match status" value="1"/>
</dbReference>
<dbReference type="PANTHER" id="PTHR18964:SF149">
    <property type="entry name" value="BIFUNCTIONAL UDP-N-ACETYLGLUCOSAMINE 2-EPIMERASE_N-ACETYLMANNOSAMINE KINASE"/>
    <property type="match status" value="1"/>
</dbReference>
<dbReference type="AlphaFoldDB" id="A0A6B8RPQ7"/>
<evidence type="ECO:0000313" key="2">
    <source>
        <dbReference type="EMBL" id="QGQ97515.1"/>
    </source>
</evidence>
<evidence type="ECO:0000313" key="3">
    <source>
        <dbReference type="Proteomes" id="UP000426246"/>
    </source>
</evidence>
<dbReference type="CDD" id="cd24068">
    <property type="entry name" value="ASKHA_NBD_ROK_FnNanK-like"/>
    <property type="match status" value="1"/>
</dbReference>
<name>A0A6B8RPQ7_9BACL</name>
<dbReference type="Proteomes" id="UP000426246">
    <property type="component" value="Chromosome"/>
</dbReference>
<keyword evidence="3" id="KW-1185">Reference proteome</keyword>
<dbReference type="OrthoDB" id="9795247at2"/>
<dbReference type="InterPro" id="IPR000600">
    <property type="entry name" value="ROK"/>
</dbReference>
<accession>A0A6B8RPQ7</accession>
<dbReference type="InterPro" id="IPR043129">
    <property type="entry name" value="ATPase_NBD"/>
</dbReference>
<proteinExistence type="inferred from homology"/>
<dbReference type="RefSeq" id="WP_155702620.1">
    <property type="nucleotide sequence ID" value="NZ_CP034235.1"/>
</dbReference>
<sequence>MSTIGIDLGGTKIKAGIIGKNGEIGQTIQVMTPIELGRDGIMSALSFVIDRLLETLPTAADGNVSIRAIGIGSAGRVHRETGTITFATDNLPGWTGTKVKELLERKHGFPVFVENDVKAAALGESWLGAAREWRHFAFIALGTGIGGALVYGGNVISGPNDGPEIGHIMLHPGGAACNCGQNGCLEQYVSGKALNRVAREVDVLWDSRKLIRMFVEKDARATNVMRKFIHDLCAGLITIQNAFDPQTIVLGGGVMDSYPFWQEHFITALHAATSVDIRVIPALLGNDAGMLGAAKLAWNEIVARDGSSLDVW</sequence>
<dbReference type="KEGG" id="ppsc:EHS13_22805"/>
<protein>
    <submittedName>
        <fullName evidence="2">ROK family protein</fullName>
    </submittedName>
</protein>
<gene>
    <name evidence="2" type="ORF">EHS13_22805</name>
</gene>
<dbReference type="InterPro" id="IPR049874">
    <property type="entry name" value="ROK_cs"/>
</dbReference>